<organism evidence="3 4">
    <name type="scientific">Allacma fusca</name>
    <dbReference type="NCBI Taxonomy" id="39272"/>
    <lineage>
        <taxon>Eukaryota</taxon>
        <taxon>Metazoa</taxon>
        <taxon>Ecdysozoa</taxon>
        <taxon>Arthropoda</taxon>
        <taxon>Hexapoda</taxon>
        <taxon>Collembola</taxon>
        <taxon>Symphypleona</taxon>
        <taxon>Sminthuridae</taxon>
        <taxon>Allacma</taxon>
    </lineage>
</organism>
<sequence>MAKLCIQIMQPLFIMNQKKSKYTARKSTAGEPRFYNPKIHLFRLRLVNSDIESDADIRLRERRHYNLRTQNGLLPDVPQNNHPRANQRQSQLDLLDFGYHSSPTPLIAPVRVNQAQNEPGQISQSHNDPVRNVSGEAEASQNGQNGPLQAEAASNEQGLKTYFNLITSMSAELEPQNWTFLQNSGAKAIMQRLIGWNSVYPNKDTFSKEFVFKDIHQAWEFMCLVMVRLRRMTNHPDWRHVNNKVVVTLPSPPASCLTNEDSNLATFMDQIYDAIML</sequence>
<comment type="caution">
    <text evidence="3">The sequence shown here is derived from an EMBL/GenBank/DDBJ whole genome shotgun (WGS) entry which is preliminary data.</text>
</comment>
<evidence type="ECO:0000256" key="2">
    <source>
        <dbReference type="SAM" id="MobiDB-lite"/>
    </source>
</evidence>
<name>A0A8J2PVV9_9HEXA</name>
<gene>
    <name evidence="3" type="ORF">AFUS01_LOCUS40065</name>
</gene>
<feature type="compositionally biased region" description="Polar residues" evidence="2">
    <location>
        <begin position="139"/>
        <end position="149"/>
    </location>
</feature>
<protein>
    <recommendedName>
        <fullName evidence="1">4-alpha-hydroxy-tetrahydropterin dehydratase</fullName>
    </recommendedName>
</protein>
<dbReference type="GO" id="GO:0008124">
    <property type="term" value="F:4-alpha-hydroxytetrahydrobiopterin dehydratase activity"/>
    <property type="evidence" value="ECO:0007669"/>
    <property type="project" value="InterPro"/>
</dbReference>
<dbReference type="InterPro" id="IPR001533">
    <property type="entry name" value="Pterin_deHydtase"/>
</dbReference>
<dbReference type="EMBL" id="CAJVCH010554926">
    <property type="protein sequence ID" value="CAG7830247.1"/>
    <property type="molecule type" value="Genomic_DNA"/>
</dbReference>
<dbReference type="AlphaFoldDB" id="A0A8J2PVV9"/>
<dbReference type="GO" id="GO:0006729">
    <property type="term" value="P:tetrahydrobiopterin biosynthetic process"/>
    <property type="evidence" value="ECO:0007669"/>
    <property type="project" value="InterPro"/>
</dbReference>
<dbReference type="PANTHER" id="PTHR12599">
    <property type="entry name" value="PTERIN-4-ALPHA-CARBINOLAMINE DEHYDRATASE"/>
    <property type="match status" value="1"/>
</dbReference>
<dbReference type="PANTHER" id="PTHR12599:SF0">
    <property type="entry name" value="PTERIN-4-ALPHA-CARBINOLAMINE DEHYDRATASE"/>
    <property type="match status" value="1"/>
</dbReference>
<dbReference type="Proteomes" id="UP000708208">
    <property type="component" value="Unassembled WGS sequence"/>
</dbReference>
<keyword evidence="4" id="KW-1185">Reference proteome</keyword>
<reference evidence="3" key="1">
    <citation type="submission" date="2021-06" db="EMBL/GenBank/DDBJ databases">
        <authorList>
            <person name="Hodson N. C."/>
            <person name="Mongue J. A."/>
            <person name="Jaron S. K."/>
        </authorList>
    </citation>
    <scope>NUCLEOTIDE SEQUENCE</scope>
</reference>
<proteinExistence type="predicted"/>
<evidence type="ECO:0000256" key="1">
    <source>
        <dbReference type="ARBA" id="ARBA00030497"/>
    </source>
</evidence>
<dbReference type="Pfam" id="PF01329">
    <property type="entry name" value="Pterin_4a"/>
    <property type="match status" value="1"/>
</dbReference>
<feature type="compositionally biased region" description="Polar residues" evidence="2">
    <location>
        <begin position="117"/>
        <end position="127"/>
    </location>
</feature>
<evidence type="ECO:0000313" key="4">
    <source>
        <dbReference type="Proteomes" id="UP000708208"/>
    </source>
</evidence>
<feature type="region of interest" description="Disordered" evidence="2">
    <location>
        <begin position="117"/>
        <end position="149"/>
    </location>
</feature>
<accession>A0A8J2PVV9</accession>
<evidence type="ECO:0000313" key="3">
    <source>
        <dbReference type="EMBL" id="CAG7830247.1"/>
    </source>
</evidence>